<dbReference type="GeneID" id="17260826"/>
<evidence type="ECO:0000256" key="2">
    <source>
        <dbReference type="SAM" id="MobiDB-lite"/>
    </source>
</evidence>
<keyword evidence="5" id="KW-1185">Reference proteome</keyword>
<dbReference type="GO" id="GO:0008270">
    <property type="term" value="F:zinc ion binding"/>
    <property type="evidence" value="ECO:0007669"/>
    <property type="project" value="UniProtKB-KW"/>
</dbReference>
<dbReference type="InterPro" id="IPR032714">
    <property type="entry name" value="DZIP1_N"/>
</dbReference>
<reference evidence="4" key="2">
    <citation type="submission" date="2024-10" db="UniProtKB">
        <authorList>
            <consortium name="EnsemblProtists"/>
        </authorList>
    </citation>
    <scope>IDENTIFICATION</scope>
</reference>
<dbReference type="RefSeq" id="XP_005767410.1">
    <property type="nucleotide sequence ID" value="XM_005767353.1"/>
</dbReference>
<dbReference type="PaxDb" id="2903-EOD14981"/>
<evidence type="ECO:0000256" key="1">
    <source>
        <dbReference type="ARBA" id="ARBA00023054"/>
    </source>
</evidence>
<dbReference type="GO" id="GO:0005737">
    <property type="term" value="C:cytoplasm"/>
    <property type="evidence" value="ECO:0007669"/>
    <property type="project" value="UniProtKB-SubCell"/>
</dbReference>
<dbReference type="PANTHER" id="PTHR21502:SF3">
    <property type="entry name" value="CILIUM ASSEMBLY PROTEIN DZIP1L"/>
    <property type="match status" value="1"/>
</dbReference>
<evidence type="ECO:0000313" key="5">
    <source>
        <dbReference type="Proteomes" id="UP000013827"/>
    </source>
</evidence>
<feature type="domain" description="Cilium assembly protein DZIP1 N-terminal" evidence="3">
    <location>
        <begin position="6"/>
        <end position="103"/>
    </location>
</feature>
<reference evidence="5" key="1">
    <citation type="journal article" date="2013" name="Nature">
        <title>Pan genome of the phytoplankton Emiliania underpins its global distribution.</title>
        <authorList>
            <person name="Read B.A."/>
            <person name="Kegel J."/>
            <person name="Klute M.J."/>
            <person name="Kuo A."/>
            <person name="Lefebvre S.C."/>
            <person name="Maumus F."/>
            <person name="Mayer C."/>
            <person name="Miller J."/>
            <person name="Monier A."/>
            <person name="Salamov A."/>
            <person name="Young J."/>
            <person name="Aguilar M."/>
            <person name="Claverie J.M."/>
            <person name="Frickenhaus S."/>
            <person name="Gonzalez K."/>
            <person name="Herman E.K."/>
            <person name="Lin Y.C."/>
            <person name="Napier J."/>
            <person name="Ogata H."/>
            <person name="Sarno A.F."/>
            <person name="Shmutz J."/>
            <person name="Schroeder D."/>
            <person name="de Vargas C."/>
            <person name="Verret F."/>
            <person name="von Dassow P."/>
            <person name="Valentin K."/>
            <person name="Van de Peer Y."/>
            <person name="Wheeler G."/>
            <person name="Dacks J.B."/>
            <person name="Delwiche C.F."/>
            <person name="Dyhrman S.T."/>
            <person name="Glockner G."/>
            <person name="John U."/>
            <person name="Richards T."/>
            <person name="Worden A.Z."/>
            <person name="Zhang X."/>
            <person name="Grigoriev I.V."/>
            <person name="Allen A.E."/>
            <person name="Bidle K."/>
            <person name="Borodovsky M."/>
            <person name="Bowler C."/>
            <person name="Brownlee C."/>
            <person name="Cock J.M."/>
            <person name="Elias M."/>
            <person name="Gladyshev V.N."/>
            <person name="Groth M."/>
            <person name="Guda C."/>
            <person name="Hadaegh A."/>
            <person name="Iglesias-Rodriguez M.D."/>
            <person name="Jenkins J."/>
            <person name="Jones B.M."/>
            <person name="Lawson T."/>
            <person name="Leese F."/>
            <person name="Lindquist E."/>
            <person name="Lobanov A."/>
            <person name="Lomsadze A."/>
            <person name="Malik S.B."/>
            <person name="Marsh M.E."/>
            <person name="Mackinder L."/>
            <person name="Mock T."/>
            <person name="Mueller-Roeber B."/>
            <person name="Pagarete A."/>
            <person name="Parker M."/>
            <person name="Probert I."/>
            <person name="Quesneville H."/>
            <person name="Raines C."/>
            <person name="Rensing S.A."/>
            <person name="Riano-Pachon D.M."/>
            <person name="Richier S."/>
            <person name="Rokitta S."/>
            <person name="Shiraiwa Y."/>
            <person name="Soanes D.M."/>
            <person name="van der Giezen M."/>
            <person name="Wahlund T.M."/>
            <person name="Williams B."/>
            <person name="Wilson W."/>
            <person name="Wolfe G."/>
            <person name="Wurch L.L."/>
        </authorList>
    </citation>
    <scope>NUCLEOTIDE SEQUENCE</scope>
</reference>
<dbReference type="Pfam" id="PF13815">
    <property type="entry name" value="Dzip-like_N"/>
    <property type="match status" value="1"/>
</dbReference>
<dbReference type="KEGG" id="ehx:EMIHUDRAFT_197689"/>
<feature type="region of interest" description="Disordered" evidence="2">
    <location>
        <begin position="328"/>
        <end position="375"/>
    </location>
</feature>
<dbReference type="EnsemblProtists" id="EOD14981">
    <property type="protein sequence ID" value="EOD14981"/>
    <property type="gene ID" value="EMIHUDRAFT_197689"/>
</dbReference>
<dbReference type="AlphaFoldDB" id="A0A0D3IUP6"/>
<dbReference type="PANTHER" id="PTHR21502">
    <property type="entry name" value="ZINC FINGER PROTEIN DZIP1"/>
    <property type="match status" value="1"/>
</dbReference>
<name>A0A0D3IUP6_EMIH1</name>
<organism evidence="4 5">
    <name type="scientific">Emiliania huxleyi (strain CCMP1516)</name>
    <dbReference type="NCBI Taxonomy" id="280463"/>
    <lineage>
        <taxon>Eukaryota</taxon>
        <taxon>Haptista</taxon>
        <taxon>Haptophyta</taxon>
        <taxon>Prymnesiophyceae</taxon>
        <taxon>Isochrysidales</taxon>
        <taxon>Noelaerhabdaceae</taxon>
        <taxon>Emiliania</taxon>
    </lineage>
</organism>
<evidence type="ECO:0000313" key="4">
    <source>
        <dbReference type="EnsemblProtists" id="EOD14981"/>
    </source>
</evidence>
<accession>A0A0D3IUP6</accession>
<dbReference type="InterPro" id="IPR051241">
    <property type="entry name" value="DZIP_RILPL"/>
</dbReference>
<proteinExistence type="predicted"/>
<sequence length="388" mass="42538">MFSRPARGARVDLRRVSTLDLERVARTVDIDALEEQLDAVLSSKLSEGELRRLGGAGSTQLFRLMQMLVEYLLHVQQTLYSRGMELEHAAQVTSSQLLEQDSLRIKTGRPLRSSTFHSSPHKQAHYAGALEARLKGAAPLFSSADYLAAHYRRRHEAHFGQAMAQPEPEAAAGEARLAALAARLDSELRATAEEVEQLVDSRLVEQRAHMAATAERAADERVGAATAEVTALRHEPGTLLPSNCGFEHSKAEWEEERGETFAQLAQELEEWDAASKVRLNGVELFDAKRRDAEQQSVFSKQECAAERQRVEQRLAALVTAKLKSGFPLTPRRASAPDLHRTMPRVPSKGSIKLAAGGGPSAEAPHSPPGSPGVDRVEAFVLDSDDSEF</sequence>
<keyword evidence="1" id="KW-0175">Coiled coil</keyword>
<dbReference type="HOGENOM" id="CLU_712575_0_0_1"/>
<evidence type="ECO:0000259" key="3">
    <source>
        <dbReference type="Pfam" id="PF13815"/>
    </source>
</evidence>
<dbReference type="Proteomes" id="UP000013827">
    <property type="component" value="Unassembled WGS sequence"/>
</dbReference>
<protein>
    <recommendedName>
        <fullName evidence="3">Cilium assembly protein DZIP1 N-terminal domain-containing protein</fullName>
    </recommendedName>
</protein>